<protein>
    <recommendedName>
        <fullName evidence="5">DUF5667 domain-containing protein</fullName>
    </recommendedName>
</protein>
<evidence type="ECO:0000256" key="1">
    <source>
        <dbReference type="SAM" id="MobiDB-lite"/>
    </source>
</evidence>
<proteinExistence type="predicted"/>
<organism evidence="3 4">
    <name type="scientific">Nocardioides jiangsuensis</name>
    <dbReference type="NCBI Taxonomy" id="2866161"/>
    <lineage>
        <taxon>Bacteria</taxon>
        <taxon>Bacillati</taxon>
        <taxon>Actinomycetota</taxon>
        <taxon>Actinomycetes</taxon>
        <taxon>Propionibacteriales</taxon>
        <taxon>Nocardioidaceae</taxon>
        <taxon>Nocardioides</taxon>
    </lineage>
</organism>
<sequence>MHRFTRNAAAALAAVVAFSVSAPAATAAPKTDHVKGSTAHGKSAKAAKSDKGSRQLTAAQRKVTKEAARKDAYLARLLVSKGLAGLDDAVETALRANIDADRTALASVVTAAATATGDDLQALARQLRGVRPEGYNTVVNQARQVARLQAATVANAAELAAVPDADATLVETNAAAVILLDALVAELVTFDASTTRAELRAAQRDLSAAWKMVGAVEDALEVEETEPATEPETEPETEEPVEEGPVTEEPVEEAPVEEGPVTEEPADPAV</sequence>
<dbReference type="RefSeq" id="WP_221025750.1">
    <property type="nucleotide sequence ID" value="NZ_JAIEZQ010000002.1"/>
</dbReference>
<evidence type="ECO:0000256" key="2">
    <source>
        <dbReference type="SAM" id="SignalP"/>
    </source>
</evidence>
<keyword evidence="4" id="KW-1185">Reference proteome</keyword>
<evidence type="ECO:0008006" key="5">
    <source>
        <dbReference type="Google" id="ProtNLM"/>
    </source>
</evidence>
<reference evidence="3 4" key="1">
    <citation type="submission" date="2021-08" db="EMBL/GenBank/DDBJ databases">
        <title>Nocardioides bacterium WL0053 sp. nov., isolated from the sediment.</title>
        <authorList>
            <person name="Wang L."/>
            <person name="Zhang D."/>
            <person name="Zhang A."/>
        </authorList>
    </citation>
    <scope>NUCLEOTIDE SEQUENCE [LARGE SCALE GENOMIC DNA]</scope>
    <source>
        <strain evidence="3 4">WL0053</strain>
    </source>
</reference>
<feature type="region of interest" description="Disordered" evidence="1">
    <location>
        <begin position="27"/>
        <end position="62"/>
    </location>
</feature>
<accession>A0ABS7RM02</accession>
<feature type="chain" id="PRO_5047527856" description="DUF5667 domain-containing protein" evidence="2">
    <location>
        <begin position="28"/>
        <end position="270"/>
    </location>
</feature>
<dbReference type="EMBL" id="JAIEZQ010000002">
    <property type="protein sequence ID" value="MBY9076066.1"/>
    <property type="molecule type" value="Genomic_DNA"/>
</dbReference>
<feature type="signal peptide" evidence="2">
    <location>
        <begin position="1"/>
        <end position="27"/>
    </location>
</feature>
<evidence type="ECO:0000313" key="4">
    <source>
        <dbReference type="Proteomes" id="UP000754710"/>
    </source>
</evidence>
<feature type="compositionally biased region" description="Low complexity" evidence="1">
    <location>
        <begin position="36"/>
        <end position="46"/>
    </location>
</feature>
<comment type="caution">
    <text evidence="3">The sequence shown here is derived from an EMBL/GenBank/DDBJ whole genome shotgun (WGS) entry which is preliminary data.</text>
</comment>
<evidence type="ECO:0000313" key="3">
    <source>
        <dbReference type="EMBL" id="MBY9076066.1"/>
    </source>
</evidence>
<dbReference type="Proteomes" id="UP000754710">
    <property type="component" value="Unassembled WGS sequence"/>
</dbReference>
<gene>
    <name evidence="3" type="ORF">K1X13_14620</name>
</gene>
<feature type="region of interest" description="Disordered" evidence="1">
    <location>
        <begin position="220"/>
        <end position="270"/>
    </location>
</feature>
<name>A0ABS7RM02_9ACTN</name>
<keyword evidence="2" id="KW-0732">Signal</keyword>